<evidence type="ECO:0000313" key="3">
    <source>
        <dbReference type="EMBL" id="MBB5112538.1"/>
    </source>
</evidence>
<evidence type="ECO:0000256" key="1">
    <source>
        <dbReference type="SAM" id="MobiDB-lite"/>
    </source>
</evidence>
<dbReference type="SUPFAM" id="SSF51294">
    <property type="entry name" value="Hedgehog/intein (Hint) domain"/>
    <property type="match status" value="1"/>
</dbReference>
<dbReference type="InterPro" id="IPR003587">
    <property type="entry name" value="Hint_dom_N"/>
</dbReference>
<feature type="compositionally biased region" description="Low complexity" evidence="1">
    <location>
        <begin position="10"/>
        <end position="26"/>
    </location>
</feature>
<protein>
    <submittedName>
        <fullName evidence="3">RHS repeat-associated protein</fullName>
    </submittedName>
</protein>
<evidence type="ECO:0000259" key="2">
    <source>
        <dbReference type="SMART" id="SM00306"/>
    </source>
</evidence>
<dbReference type="GeneID" id="300292951"/>
<organism evidence="3 4">
    <name type="scientific">Micromonospora echinospora</name>
    <name type="common">Micromonospora purpurea</name>
    <dbReference type="NCBI Taxonomy" id="1877"/>
    <lineage>
        <taxon>Bacteria</taxon>
        <taxon>Bacillati</taxon>
        <taxon>Actinomycetota</taxon>
        <taxon>Actinomycetes</taxon>
        <taxon>Micromonosporales</taxon>
        <taxon>Micromonosporaceae</taxon>
        <taxon>Micromonospora</taxon>
    </lineage>
</organism>
<dbReference type="PANTHER" id="PTHR32305:SF17">
    <property type="entry name" value="TRNA NUCLEASE WAPA"/>
    <property type="match status" value="1"/>
</dbReference>
<dbReference type="NCBIfam" id="TIGR01443">
    <property type="entry name" value="intein_Cterm"/>
    <property type="match status" value="1"/>
</dbReference>
<dbReference type="Gene3D" id="2.170.16.10">
    <property type="entry name" value="Hedgehog/Intein (Hint) domain"/>
    <property type="match status" value="1"/>
</dbReference>
<dbReference type="InterPro" id="IPR050708">
    <property type="entry name" value="T6SS_VgrG/RHS"/>
</dbReference>
<dbReference type="InterPro" id="IPR022385">
    <property type="entry name" value="Rhs_assc_core"/>
</dbReference>
<accession>A0ABR6MAY5</accession>
<dbReference type="InterPro" id="IPR030934">
    <property type="entry name" value="Intein_C"/>
</dbReference>
<dbReference type="Pfam" id="PF07591">
    <property type="entry name" value="PT-HINT"/>
    <property type="match status" value="1"/>
</dbReference>
<feature type="region of interest" description="Disordered" evidence="1">
    <location>
        <begin position="152"/>
        <end position="176"/>
    </location>
</feature>
<dbReference type="SMART" id="SM00306">
    <property type="entry name" value="HintN"/>
    <property type="match status" value="1"/>
</dbReference>
<dbReference type="PROSITE" id="PS50817">
    <property type="entry name" value="INTEIN_N_TER"/>
    <property type="match status" value="1"/>
</dbReference>
<gene>
    <name evidence="3" type="ORF">FHU28_002377</name>
</gene>
<dbReference type="Proteomes" id="UP000618986">
    <property type="component" value="Unassembled WGS sequence"/>
</dbReference>
<dbReference type="NCBIfam" id="TIGR03696">
    <property type="entry name" value="Rhs_assc_core"/>
    <property type="match status" value="1"/>
</dbReference>
<feature type="region of interest" description="Disordered" evidence="1">
    <location>
        <begin position="1"/>
        <end position="63"/>
    </location>
</feature>
<dbReference type="RefSeq" id="WP_184683694.1">
    <property type="nucleotide sequence ID" value="NZ_JACHJC010000001.1"/>
</dbReference>
<feature type="compositionally biased region" description="Polar residues" evidence="1">
    <location>
        <begin position="27"/>
        <end position="46"/>
    </location>
</feature>
<feature type="domain" description="Hint" evidence="2">
    <location>
        <begin position="297"/>
        <end position="392"/>
    </location>
</feature>
<reference evidence="3 4" key="1">
    <citation type="submission" date="2020-08" db="EMBL/GenBank/DDBJ databases">
        <title>Sequencing the genomes of 1000 actinobacteria strains.</title>
        <authorList>
            <person name="Klenk H.-P."/>
        </authorList>
    </citation>
    <scope>NUCLEOTIDE SEQUENCE [LARGE SCALE GENOMIC DNA]</scope>
    <source>
        <strain evidence="3 4">DSM 43036</strain>
    </source>
</reference>
<dbReference type="InterPro" id="IPR036844">
    <property type="entry name" value="Hint_dom_sf"/>
</dbReference>
<comment type="caution">
    <text evidence="3">The sequence shown here is derived from an EMBL/GenBank/DDBJ whole genome shotgun (WGS) entry which is preliminary data.</text>
</comment>
<name>A0ABR6MAY5_MICEC</name>
<evidence type="ECO:0000313" key="4">
    <source>
        <dbReference type="Proteomes" id="UP000618986"/>
    </source>
</evidence>
<dbReference type="InterPro" id="IPR006141">
    <property type="entry name" value="Intein_N"/>
</dbReference>
<dbReference type="EMBL" id="JACHJC010000001">
    <property type="protein sequence ID" value="MBB5112538.1"/>
    <property type="molecule type" value="Genomic_DNA"/>
</dbReference>
<sequence length="541" mass="57037">MPAHGWHLRPSSSPIAPAAGPAKTPATNRACNSGTQTVTRRYQTPYGNPRGSQIPWANPKGFVGGDNDPTGLIHLGAREYDPGLGRFISVDPLQDLTNPQQWHGYSYASNSPITRSDPSGLIEEDCAIFDCYGYDVAKGDCPGGCGSSENEAYGKSRHLTGSAPQRPRTNPRSPAKNVSVPVYVDIDKFTRAWNNHRGAHFAAASGGWEVSPEFMLQAEIELALLVCDEIGRSECGDWYNQLFDGRADSVCAQVCGLDDLPGMPGAVGLRPNVKAAADGGSGGSPALGGSRGASGGACSFSGDTEVLLADGTKKRMKDLRVGDIVAATDPETGESGAESITNLWIHEDELRLLSLDGGSVATTNDHPFWNASDREWQPAEELDAGDALLTHDGRQLVIRGIGANSRSQAAYNLTVANLHTYYVLVGDTPVLVHNTCPKGAKRGPKPAGTGPHNLKIEAVGRSVVDGEIIAGGGVLPERAIATPGGFKGARRPDILVRRQDGSIYGINVGKKAANGAPIKREAEAISDLEGAGVEMHFVAYN</sequence>
<dbReference type="CDD" id="cd00081">
    <property type="entry name" value="Hint"/>
    <property type="match status" value="1"/>
</dbReference>
<keyword evidence="4" id="KW-1185">Reference proteome</keyword>
<dbReference type="Gene3D" id="2.180.10.10">
    <property type="entry name" value="RHS repeat-associated core"/>
    <property type="match status" value="1"/>
</dbReference>
<dbReference type="PANTHER" id="PTHR32305">
    <property type="match status" value="1"/>
</dbReference>
<proteinExistence type="predicted"/>